<proteinExistence type="predicted"/>
<sequence>MYGEQWASSGRFLSFKADGEWISRNVALQCCSYANFLVGGIILSGREKWLSELRGRTVLNFNRFGFKGRVAGIKLGSWSTEPLVFMVGLERLNVEELELEEDLALDEEVNMLLLLIVMSNLAAAPMPLIPILRHSETLIMSSLVSRLDSTFPFCFNVNFRMKPDPSYAVSIAKQNVWLHGGTLIVWWTFSNFDPFFH</sequence>
<reference evidence="1" key="1">
    <citation type="submission" date="2020-11" db="EMBL/GenBank/DDBJ databases">
        <authorList>
            <consortium name="DOE Joint Genome Institute"/>
            <person name="Ahrendt S."/>
            <person name="Riley R."/>
            <person name="Andreopoulos W."/>
            <person name="LaButti K."/>
            <person name="Pangilinan J."/>
            <person name="Ruiz-duenas F.J."/>
            <person name="Barrasa J.M."/>
            <person name="Sanchez-Garcia M."/>
            <person name="Camarero S."/>
            <person name="Miyauchi S."/>
            <person name="Serrano A."/>
            <person name="Linde D."/>
            <person name="Babiker R."/>
            <person name="Drula E."/>
            <person name="Ayuso-Fernandez I."/>
            <person name="Pacheco R."/>
            <person name="Padilla G."/>
            <person name="Ferreira P."/>
            <person name="Barriuso J."/>
            <person name="Kellner H."/>
            <person name="Castanera R."/>
            <person name="Alfaro M."/>
            <person name="Ramirez L."/>
            <person name="Pisabarro A.G."/>
            <person name="Kuo A."/>
            <person name="Tritt A."/>
            <person name="Lipzen A."/>
            <person name="He G."/>
            <person name="Yan M."/>
            <person name="Ng V."/>
            <person name="Cullen D."/>
            <person name="Martin F."/>
            <person name="Rosso M.-N."/>
            <person name="Henrissat B."/>
            <person name="Hibbett D."/>
            <person name="Martinez A.T."/>
            <person name="Grigoriev I.V."/>
        </authorList>
    </citation>
    <scope>NUCLEOTIDE SEQUENCE</scope>
    <source>
        <strain evidence="1">AH 44721</strain>
    </source>
</reference>
<dbReference type="EMBL" id="JADNYJ010000124">
    <property type="protein sequence ID" value="KAF8882318.1"/>
    <property type="molecule type" value="Genomic_DNA"/>
</dbReference>
<dbReference type="AlphaFoldDB" id="A0A9P5NFH2"/>
<comment type="caution">
    <text evidence="1">The sequence shown here is derived from an EMBL/GenBank/DDBJ whole genome shotgun (WGS) entry which is preliminary data.</text>
</comment>
<dbReference type="Proteomes" id="UP000724874">
    <property type="component" value="Unassembled WGS sequence"/>
</dbReference>
<evidence type="ECO:0000313" key="1">
    <source>
        <dbReference type="EMBL" id="KAF8882318.1"/>
    </source>
</evidence>
<keyword evidence="2" id="KW-1185">Reference proteome</keyword>
<protein>
    <submittedName>
        <fullName evidence="1">Uncharacterized protein</fullName>
    </submittedName>
</protein>
<organism evidence="1 2">
    <name type="scientific">Gymnopilus junonius</name>
    <name type="common">Spectacular rustgill mushroom</name>
    <name type="synonym">Gymnopilus spectabilis subsp. junonius</name>
    <dbReference type="NCBI Taxonomy" id="109634"/>
    <lineage>
        <taxon>Eukaryota</taxon>
        <taxon>Fungi</taxon>
        <taxon>Dikarya</taxon>
        <taxon>Basidiomycota</taxon>
        <taxon>Agaricomycotina</taxon>
        <taxon>Agaricomycetes</taxon>
        <taxon>Agaricomycetidae</taxon>
        <taxon>Agaricales</taxon>
        <taxon>Agaricineae</taxon>
        <taxon>Hymenogastraceae</taxon>
        <taxon>Gymnopilus</taxon>
    </lineage>
</organism>
<accession>A0A9P5NFH2</accession>
<name>A0A9P5NFH2_GYMJU</name>
<gene>
    <name evidence="1" type="ORF">CPB84DRAFT_1827863</name>
</gene>
<evidence type="ECO:0000313" key="2">
    <source>
        <dbReference type="Proteomes" id="UP000724874"/>
    </source>
</evidence>